<dbReference type="Pfam" id="PF00190">
    <property type="entry name" value="Cupin_1"/>
    <property type="match status" value="2"/>
</dbReference>
<sequence>MPEPINGKTGSKIYGPTDEQLDRSNPDSFAPPSTDSGNVPQAKWPFALSHNRLQNGGWARQQNQDVLPVATELAGVQMHLDKGALRELHWHTASEWAYVLNGTLRVAISDETGANYLDQLSHGDLWFFPSGLAHSIQCVSDGGCEFLLVFDDGGFDENETFLLSDFMAHIPREVLNKNFPNFNNSDFDKVPKDELYIFPAPDGIESFAQDSIDNPQGNTAKAYTYNASSHPATQLPGGTVKIVDSRNFSVSDIALAEVTINPGAIRELHWHPQSDEWSYFMSGHARLTIFAGTNNARTFDFQGGDVAYIPKSQGHYIEALGSEPVKYLELFKSPIYSDISLSQWLSVMPPSVVQGHLGFSNSTMKKLQDRRKHDHPVVQGAGHKNKRSVGSGLYGDKQTWA</sequence>
<dbReference type="STRING" id="1569628.A0A316UKU9"/>
<dbReference type="CDD" id="cd20305">
    <property type="entry name" value="cupin_OxDC_C"/>
    <property type="match status" value="1"/>
</dbReference>
<dbReference type="Gene3D" id="2.60.120.10">
    <property type="entry name" value="Jelly Rolls"/>
    <property type="match status" value="2"/>
</dbReference>
<dbReference type="InterPro" id="IPR014710">
    <property type="entry name" value="RmlC-like_jellyroll"/>
</dbReference>
<dbReference type="RefSeq" id="XP_025359165.1">
    <property type="nucleotide sequence ID" value="XM_025504622.1"/>
</dbReference>
<feature type="binding site" evidence="3">
    <location>
        <position position="95"/>
    </location>
    <ligand>
        <name>Mn(2+)</name>
        <dbReference type="ChEBI" id="CHEBI:29035"/>
        <label>1</label>
    </ligand>
</feature>
<feature type="region of interest" description="Disordered" evidence="4">
    <location>
        <begin position="1"/>
        <end position="42"/>
    </location>
</feature>
<evidence type="ECO:0000256" key="2">
    <source>
        <dbReference type="PIRSR" id="PIRSR617774-1"/>
    </source>
</evidence>
<gene>
    <name evidence="6" type="ORF">BDZ90DRAFT_224608</name>
</gene>
<dbReference type="NCBIfam" id="TIGR03404">
    <property type="entry name" value="bicupin_oxalic"/>
    <property type="match status" value="1"/>
</dbReference>
<reference evidence="6 7" key="1">
    <citation type="journal article" date="2018" name="Mol. Biol. Evol.">
        <title>Broad Genomic Sampling Reveals a Smut Pathogenic Ancestry of the Fungal Clade Ustilaginomycotina.</title>
        <authorList>
            <person name="Kijpornyongpan T."/>
            <person name="Mondo S.J."/>
            <person name="Barry K."/>
            <person name="Sandor L."/>
            <person name="Lee J."/>
            <person name="Lipzen A."/>
            <person name="Pangilinan J."/>
            <person name="LaButti K."/>
            <person name="Hainaut M."/>
            <person name="Henrissat B."/>
            <person name="Grigoriev I.V."/>
            <person name="Spatafora J.W."/>
            <person name="Aime M.C."/>
        </authorList>
    </citation>
    <scope>NUCLEOTIDE SEQUENCE [LARGE SCALE GENOMIC DNA]</scope>
    <source>
        <strain evidence="6 7">MCA 5214</strain>
    </source>
</reference>
<dbReference type="GeneID" id="37026445"/>
<organism evidence="6 7">
    <name type="scientific">Jaminaea rosea</name>
    <dbReference type="NCBI Taxonomy" id="1569628"/>
    <lineage>
        <taxon>Eukaryota</taxon>
        <taxon>Fungi</taxon>
        <taxon>Dikarya</taxon>
        <taxon>Basidiomycota</taxon>
        <taxon>Ustilaginomycotina</taxon>
        <taxon>Exobasidiomycetes</taxon>
        <taxon>Microstromatales</taxon>
        <taxon>Microstromatales incertae sedis</taxon>
        <taxon>Jaminaea</taxon>
    </lineage>
</organism>
<name>A0A316UKU9_9BASI</name>
<keyword evidence="7" id="KW-1185">Reference proteome</keyword>
<feature type="region of interest" description="Disordered" evidence="4">
    <location>
        <begin position="364"/>
        <end position="401"/>
    </location>
</feature>
<protein>
    <submittedName>
        <fullName evidence="6">Oxalate decarboxylase</fullName>
    </submittedName>
</protein>
<dbReference type="OrthoDB" id="10263073at2759"/>
<evidence type="ECO:0000256" key="1">
    <source>
        <dbReference type="ARBA" id="ARBA00022723"/>
    </source>
</evidence>
<dbReference type="GO" id="GO:0046872">
    <property type="term" value="F:metal ion binding"/>
    <property type="evidence" value="ECO:0007669"/>
    <property type="project" value="UniProtKB-KW"/>
</dbReference>
<feature type="binding site" evidence="3">
    <location>
        <position position="91"/>
    </location>
    <ligand>
        <name>Mn(2+)</name>
        <dbReference type="ChEBI" id="CHEBI:29035"/>
        <label>1</label>
    </ligand>
</feature>
<evidence type="ECO:0000256" key="3">
    <source>
        <dbReference type="PIRSR" id="PIRSR617774-2"/>
    </source>
</evidence>
<feature type="binding site" evidence="3">
    <location>
        <position position="271"/>
    </location>
    <ligand>
        <name>Mn(2+)</name>
        <dbReference type="ChEBI" id="CHEBI:29035"/>
        <label>2</label>
    </ligand>
</feature>
<feature type="binding site" evidence="3">
    <location>
        <position position="276"/>
    </location>
    <ligand>
        <name>Mn(2+)</name>
        <dbReference type="ChEBI" id="CHEBI:29035"/>
        <label>2</label>
    </ligand>
</feature>
<dbReference type="PANTHER" id="PTHR35848">
    <property type="entry name" value="OXALATE-BINDING PROTEIN"/>
    <property type="match status" value="1"/>
</dbReference>
<feature type="binding site" evidence="3">
    <location>
        <position position="89"/>
    </location>
    <ligand>
        <name>Mn(2+)</name>
        <dbReference type="ChEBI" id="CHEBI:29035"/>
        <label>1</label>
    </ligand>
</feature>
<dbReference type="InterPro" id="IPR051610">
    <property type="entry name" value="GPI/OXD"/>
</dbReference>
<feature type="domain" description="Cupin type-1" evidence="5">
    <location>
        <begin position="46"/>
        <end position="188"/>
    </location>
</feature>
<keyword evidence="3" id="KW-0464">Manganese</keyword>
<dbReference type="InterPro" id="IPR011051">
    <property type="entry name" value="RmlC_Cupin_sf"/>
</dbReference>
<dbReference type="InterPro" id="IPR006045">
    <property type="entry name" value="Cupin_1"/>
</dbReference>
<dbReference type="SUPFAM" id="SSF51182">
    <property type="entry name" value="RmlC-like cupins"/>
    <property type="match status" value="1"/>
</dbReference>
<evidence type="ECO:0000313" key="7">
    <source>
        <dbReference type="Proteomes" id="UP000245884"/>
    </source>
</evidence>
<proteinExistence type="predicted"/>
<comment type="cofactor">
    <cofactor evidence="3">
        <name>Mn(2+)</name>
        <dbReference type="ChEBI" id="CHEBI:29035"/>
    </cofactor>
    <text evidence="3">Binds 2 manganese ions per subunit.</text>
</comment>
<dbReference type="PANTHER" id="PTHR35848:SF9">
    <property type="entry name" value="SLL1358 PROTEIN"/>
    <property type="match status" value="1"/>
</dbReference>
<dbReference type="InterPro" id="IPR017774">
    <property type="entry name" value="Bicupin_oxalate_deCO2ase/Oxase"/>
</dbReference>
<accession>A0A316UKU9</accession>
<keyword evidence="1 3" id="KW-0479">Metal-binding</keyword>
<evidence type="ECO:0000313" key="6">
    <source>
        <dbReference type="EMBL" id="PWN24553.1"/>
    </source>
</evidence>
<dbReference type="GO" id="GO:0033609">
    <property type="term" value="P:oxalate metabolic process"/>
    <property type="evidence" value="ECO:0007669"/>
    <property type="project" value="InterPro"/>
</dbReference>
<dbReference type="EMBL" id="KZ819680">
    <property type="protein sequence ID" value="PWN24553.1"/>
    <property type="molecule type" value="Genomic_DNA"/>
</dbReference>
<evidence type="ECO:0000256" key="4">
    <source>
        <dbReference type="SAM" id="MobiDB-lite"/>
    </source>
</evidence>
<feature type="domain" description="Cupin type-1" evidence="5">
    <location>
        <begin position="225"/>
        <end position="365"/>
    </location>
</feature>
<evidence type="ECO:0000259" key="5">
    <source>
        <dbReference type="SMART" id="SM00835"/>
    </source>
</evidence>
<feature type="binding site" evidence="3">
    <location>
        <position position="315"/>
    </location>
    <ligand>
        <name>Mn(2+)</name>
        <dbReference type="ChEBI" id="CHEBI:29035"/>
        <label>2</label>
    </ligand>
</feature>
<feature type="binding site" evidence="3">
    <location>
        <position position="134"/>
    </location>
    <ligand>
        <name>Mn(2+)</name>
        <dbReference type="ChEBI" id="CHEBI:29035"/>
        <label>1</label>
    </ligand>
</feature>
<dbReference type="Proteomes" id="UP000245884">
    <property type="component" value="Unassembled WGS sequence"/>
</dbReference>
<dbReference type="CDD" id="cd20304">
    <property type="entry name" value="cupin_OxDC_N"/>
    <property type="match status" value="1"/>
</dbReference>
<feature type="active site" description="Proton donor" evidence="2">
    <location>
        <position position="329"/>
    </location>
</feature>
<feature type="binding site" evidence="3">
    <location>
        <position position="269"/>
    </location>
    <ligand>
        <name>Mn(2+)</name>
        <dbReference type="ChEBI" id="CHEBI:29035"/>
        <label>2</label>
    </ligand>
</feature>
<dbReference type="AlphaFoldDB" id="A0A316UKU9"/>
<dbReference type="SMART" id="SM00835">
    <property type="entry name" value="Cupin_1"/>
    <property type="match status" value="2"/>
</dbReference>